<accession>A0A0J7KC28</accession>
<dbReference type="PANTHER" id="PTHR21505">
    <property type="entry name" value="MADF DOMAIN-CONTAINING PROTEIN-RELATED"/>
    <property type="match status" value="1"/>
</dbReference>
<dbReference type="InterPro" id="IPR006578">
    <property type="entry name" value="MADF-dom"/>
</dbReference>
<evidence type="ECO:0000313" key="2">
    <source>
        <dbReference type="EMBL" id="KMQ87791.1"/>
    </source>
</evidence>
<dbReference type="PROSITE" id="PS51029">
    <property type="entry name" value="MADF"/>
    <property type="match status" value="1"/>
</dbReference>
<dbReference type="Proteomes" id="UP000036403">
    <property type="component" value="Unassembled WGS sequence"/>
</dbReference>
<comment type="caution">
    <text evidence="2">The sequence shown here is derived from an EMBL/GenBank/DDBJ whole genome shotgun (WGS) entry which is preliminary data.</text>
</comment>
<protein>
    <submittedName>
        <fullName evidence="2">Isoform a</fullName>
    </submittedName>
</protein>
<feature type="domain" description="MADF" evidence="1">
    <location>
        <begin position="12"/>
        <end position="98"/>
    </location>
</feature>
<dbReference type="PaxDb" id="67767-A0A0J7KC28"/>
<gene>
    <name evidence="2" type="ORF">RF55_12840</name>
</gene>
<evidence type="ECO:0000259" key="1">
    <source>
        <dbReference type="PROSITE" id="PS51029"/>
    </source>
</evidence>
<reference evidence="2 3" key="1">
    <citation type="submission" date="2015-04" db="EMBL/GenBank/DDBJ databases">
        <title>Lasius niger genome sequencing.</title>
        <authorList>
            <person name="Konorov E.A."/>
            <person name="Nikitin M.A."/>
            <person name="Kirill M.V."/>
            <person name="Chang P."/>
        </authorList>
    </citation>
    <scope>NUCLEOTIDE SEQUENCE [LARGE SCALE GENOMIC DNA]</scope>
    <source>
        <tissue evidence="2">Whole</tissue>
    </source>
</reference>
<dbReference type="AlphaFoldDB" id="A0A0J7KC28"/>
<name>A0A0J7KC28_LASNI</name>
<proteinExistence type="predicted"/>
<sequence>MKVKWDNELIIKLIEEHRKYKCLWAPSNKMYKCRKEDAWGEISKAVGTDMAETKRKMKNLISQFYRERKKMRQNATNEKTEIGTKLKCSCDYGDISMDKMKPQVDICRIILKHLATTSNKKLLVVAPVRTQL</sequence>
<organism evidence="2 3">
    <name type="scientific">Lasius niger</name>
    <name type="common">Black garden ant</name>
    <dbReference type="NCBI Taxonomy" id="67767"/>
    <lineage>
        <taxon>Eukaryota</taxon>
        <taxon>Metazoa</taxon>
        <taxon>Ecdysozoa</taxon>
        <taxon>Arthropoda</taxon>
        <taxon>Hexapoda</taxon>
        <taxon>Insecta</taxon>
        <taxon>Pterygota</taxon>
        <taxon>Neoptera</taxon>
        <taxon>Endopterygota</taxon>
        <taxon>Hymenoptera</taxon>
        <taxon>Apocrita</taxon>
        <taxon>Aculeata</taxon>
        <taxon>Formicoidea</taxon>
        <taxon>Formicidae</taxon>
        <taxon>Formicinae</taxon>
        <taxon>Lasius</taxon>
        <taxon>Lasius</taxon>
    </lineage>
</organism>
<dbReference type="PANTHER" id="PTHR21505:SF15">
    <property type="entry name" value="RE18252P"/>
    <property type="match status" value="1"/>
</dbReference>
<dbReference type="EMBL" id="LBMM01009914">
    <property type="protein sequence ID" value="KMQ87791.1"/>
    <property type="molecule type" value="Genomic_DNA"/>
</dbReference>
<keyword evidence="3" id="KW-1185">Reference proteome</keyword>
<dbReference type="OrthoDB" id="7536618at2759"/>
<dbReference type="Pfam" id="PF10545">
    <property type="entry name" value="MADF_DNA_bdg"/>
    <property type="match status" value="1"/>
</dbReference>
<evidence type="ECO:0000313" key="3">
    <source>
        <dbReference type="Proteomes" id="UP000036403"/>
    </source>
</evidence>